<keyword evidence="1" id="KW-1133">Transmembrane helix</keyword>
<sequence length="136" mass="14945">MKFLAYLGWQVFVIWLGLGLGFSMQVIEKVKVPLPAEQCLALSSHVDPQGGRCLFEARAEGNLDRTWTLSALSDPGSSIRLAQPTMLYDPKDWRMIGGTLSVSALIFVLLALSLAPLGFELWQRGVIGQKRRGKAA</sequence>
<evidence type="ECO:0000313" key="2">
    <source>
        <dbReference type="EMBL" id="BAW26954.1"/>
    </source>
</evidence>
<protein>
    <submittedName>
        <fullName evidence="2">Uncharacterized protein</fullName>
    </submittedName>
</protein>
<feature type="transmembrane region" description="Helical" evidence="1">
    <location>
        <begin position="95"/>
        <end position="122"/>
    </location>
</feature>
<evidence type="ECO:0000313" key="3">
    <source>
        <dbReference type="Proteomes" id="UP000218731"/>
    </source>
</evidence>
<gene>
    <name evidence="2" type="ORF">KF715C_pA4490</name>
</gene>
<geneLocation type="plasmid" evidence="3">
    <name>pkf715a dna</name>
</geneLocation>
<keyword evidence="1" id="KW-0472">Membrane</keyword>
<dbReference type="AlphaFoldDB" id="A0A1L7NND3"/>
<keyword evidence="1" id="KW-0812">Transmembrane</keyword>
<name>A0A1L7NND3_PSEPU</name>
<dbReference type="Proteomes" id="UP000218731">
    <property type="component" value="Plasmid pKF715A"/>
</dbReference>
<evidence type="ECO:0000256" key="1">
    <source>
        <dbReference type="SAM" id="Phobius"/>
    </source>
</evidence>
<reference evidence="2 3" key="1">
    <citation type="submission" date="2015-11" db="EMBL/GenBank/DDBJ databases">
        <title>Complete genome sequencing of a biphenyl-degrading bacterium, Pseudomonas putida KF715 (=NBRC110667).</title>
        <authorList>
            <person name="Suenaga H."/>
            <person name="Fujihara N."/>
            <person name="Watanabe T."/>
            <person name="Hirose J."/>
            <person name="Kimura N."/>
            <person name="Yamazoe A."/>
            <person name="Hosoyama A."/>
            <person name="Shimodaira J."/>
            <person name="Furukawa K."/>
        </authorList>
    </citation>
    <scope>NUCLEOTIDE SEQUENCE [LARGE SCALE GENOMIC DNA]</scope>
    <source>
        <strain evidence="2 3">KF715</strain>
        <plasmid evidence="3">Plasmid pkf715a dna</plasmid>
    </source>
</reference>
<organism evidence="2 3">
    <name type="scientific">Pseudomonas putida</name>
    <name type="common">Arthrobacter siderocapsulatus</name>
    <dbReference type="NCBI Taxonomy" id="303"/>
    <lineage>
        <taxon>Bacteria</taxon>
        <taxon>Pseudomonadati</taxon>
        <taxon>Pseudomonadota</taxon>
        <taxon>Gammaproteobacteria</taxon>
        <taxon>Pseudomonadales</taxon>
        <taxon>Pseudomonadaceae</taxon>
        <taxon>Pseudomonas</taxon>
    </lineage>
</organism>
<accession>A0A1L7NND3</accession>
<dbReference type="RefSeq" id="WP_096427105.1">
    <property type="nucleotide sequence ID" value="NZ_AP015030.1"/>
</dbReference>
<feature type="transmembrane region" description="Helical" evidence="1">
    <location>
        <begin position="7"/>
        <end position="27"/>
    </location>
</feature>
<dbReference type="EMBL" id="AP015030">
    <property type="protein sequence ID" value="BAW26954.1"/>
    <property type="molecule type" value="Genomic_DNA"/>
</dbReference>
<proteinExistence type="predicted"/>
<keyword evidence="2" id="KW-0614">Plasmid</keyword>